<comment type="subcellular location">
    <subcellularLocation>
        <location evidence="1">Bacterial flagellum</location>
    </subcellularLocation>
    <subcellularLocation>
        <location evidence="2">Secreted</location>
    </subcellularLocation>
</comment>
<dbReference type="Pfam" id="PF06429">
    <property type="entry name" value="Flg_bbr_C"/>
    <property type="match status" value="1"/>
</dbReference>
<dbReference type="Proteomes" id="UP000037854">
    <property type="component" value="Unassembled WGS sequence"/>
</dbReference>
<keyword evidence="6" id="KW-0975">Bacterial flagellum</keyword>
<dbReference type="Pfam" id="PF22638">
    <property type="entry name" value="FlgK_D1"/>
    <property type="match status" value="1"/>
</dbReference>
<reference evidence="11 12" key="1">
    <citation type="submission" date="2015-07" db="EMBL/GenBank/DDBJ databases">
        <title>High-quality draft genome sequence of Oceanobacillus caeni HM6, a bacillus isolated from a human feces.</title>
        <authorList>
            <person name="Kumar J."/>
            <person name="Verma M.K."/>
            <person name="Pandey R."/>
            <person name="Bhambi M."/>
            <person name="Chauhan N."/>
        </authorList>
    </citation>
    <scope>NUCLEOTIDE SEQUENCE [LARGE SCALE GENOMIC DNA]</scope>
    <source>
        <strain evidence="11 12">HM6</strain>
    </source>
</reference>
<keyword evidence="12" id="KW-1185">Reference proteome</keyword>
<dbReference type="InterPro" id="IPR001444">
    <property type="entry name" value="Flag_bb_rod_N"/>
</dbReference>
<evidence type="ECO:0000256" key="1">
    <source>
        <dbReference type="ARBA" id="ARBA00004365"/>
    </source>
</evidence>
<dbReference type="RefSeq" id="WP_060668024.1">
    <property type="nucleotide sequence ID" value="NZ_JARTGE010000048.1"/>
</dbReference>
<evidence type="ECO:0000259" key="8">
    <source>
        <dbReference type="Pfam" id="PF00460"/>
    </source>
</evidence>
<dbReference type="InterPro" id="IPR002371">
    <property type="entry name" value="FlgK"/>
</dbReference>
<organism evidence="11 12">
    <name type="scientific">Oceanobacillus caeni</name>
    <dbReference type="NCBI Taxonomy" id="405946"/>
    <lineage>
        <taxon>Bacteria</taxon>
        <taxon>Bacillati</taxon>
        <taxon>Bacillota</taxon>
        <taxon>Bacilli</taxon>
        <taxon>Bacillales</taxon>
        <taxon>Bacillaceae</taxon>
        <taxon>Oceanobacillus</taxon>
    </lineage>
</organism>
<feature type="domain" description="Flagellar hook-associated protein FlgK helical" evidence="10">
    <location>
        <begin position="101"/>
        <end position="352"/>
    </location>
</feature>
<evidence type="ECO:0000256" key="2">
    <source>
        <dbReference type="ARBA" id="ARBA00004613"/>
    </source>
</evidence>
<dbReference type="Pfam" id="PF00460">
    <property type="entry name" value="Flg_bb_rod"/>
    <property type="match status" value="1"/>
</dbReference>
<feature type="domain" description="Flagellar basal body rod protein N-terminal" evidence="8">
    <location>
        <begin position="13"/>
        <end position="37"/>
    </location>
</feature>
<keyword evidence="11" id="KW-0282">Flagellum</keyword>
<evidence type="ECO:0000259" key="10">
    <source>
        <dbReference type="Pfam" id="PF22638"/>
    </source>
</evidence>
<keyword evidence="11" id="KW-0969">Cilium</keyword>
<sequence>MSTFRGLEMAKQAIFTQQSALHTTGHNIANANTEGYTRQRVNFETNKPSPNASRNRQELPGQIGTGVKAGSIQRVRNQFLDVQFRGENSKFGYYETRNEALARMENMLNEPSDTGLSASMNQFWQSLQDLAVNPENAGARSVVLQRGKSLAGTFNYLSDSLNKIRGDLKNQLEVTLKNANTMLEEVNKINQEVRNLETHGYAANDLYDKRDVLLDELSKIIPIEVTYDKQNNGDGVATVSIVDDTGNEIATLIDGKTNTVNTFSETGIYSEVNKLDVVSQIKVGDTTLSMDKLLSSKGSLSGLIESQGYTLDGQTVEGDYPVFLSKLDAMAFEFVEAFNNLHGDDFFGFDGNMTDQNGAAGAIKVVLDDPTKINAGSESGNGQNALDLADLLHEPLTDLDDSSMMDFYESVIGDLGVIAEHAKRMTENTTILKSQVENQRMSVSAVSLDEELTNMLQFQHAYNAAARSMTATDELLDQVINRMGLVGR</sequence>
<evidence type="ECO:0000256" key="7">
    <source>
        <dbReference type="SAM" id="Coils"/>
    </source>
</evidence>
<evidence type="ECO:0000256" key="3">
    <source>
        <dbReference type="ARBA" id="ARBA00009677"/>
    </source>
</evidence>
<dbReference type="PANTHER" id="PTHR30033:SF1">
    <property type="entry name" value="FLAGELLAR HOOK-ASSOCIATED PROTEIN 1"/>
    <property type="match status" value="1"/>
</dbReference>
<keyword evidence="5" id="KW-0964">Secreted</keyword>
<evidence type="ECO:0000313" key="11">
    <source>
        <dbReference type="EMBL" id="KPH76695.1"/>
    </source>
</evidence>
<dbReference type="SUPFAM" id="SSF64518">
    <property type="entry name" value="Phase 1 flagellin"/>
    <property type="match status" value="1"/>
</dbReference>
<keyword evidence="11" id="KW-0966">Cell projection</keyword>
<evidence type="ECO:0000313" key="12">
    <source>
        <dbReference type="Proteomes" id="UP000037854"/>
    </source>
</evidence>
<evidence type="ECO:0000256" key="4">
    <source>
        <dbReference type="ARBA" id="ARBA00016244"/>
    </source>
</evidence>
<evidence type="ECO:0000256" key="6">
    <source>
        <dbReference type="ARBA" id="ARBA00023143"/>
    </source>
</evidence>
<feature type="coiled-coil region" evidence="7">
    <location>
        <begin position="169"/>
        <end position="199"/>
    </location>
</feature>
<dbReference type="EMBL" id="LGTK01000012">
    <property type="protein sequence ID" value="KPH76695.1"/>
    <property type="molecule type" value="Genomic_DNA"/>
</dbReference>
<evidence type="ECO:0000259" key="9">
    <source>
        <dbReference type="Pfam" id="PF06429"/>
    </source>
</evidence>
<keyword evidence="7" id="KW-0175">Coiled coil</keyword>
<dbReference type="InterPro" id="IPR010930">
    <property type="entry name" value="Flg_bb/hook_C_dom"/>
</dbReference>
<comment type="caution">
    <text evidence="11">The sequence shown here is derived from an EMBL/GenBank/DDBJ whole genome shotgun (WGS) entry which is preliminary data.</text>
</comment>
<dbReference type="NCBIfam" id="TIGR02492">
    <property type="entry name" value="flgK_ends"/>
    <property type="match status" value="1"/>
</dbReference>
<proteinExistence type="inferred from homology"/>
<protein>
    <recommendedName>
        <fullName evidence="4">Flagellar hook-associated protein 1</fullName>
    </recommendedName>
</protein>
<accession>A0ABR5ML52</accession>
<comment type="similarity">
    <text evidence="3">Belongs to the flagella basal body rod proteins family.</text>
</comment>
<feature type="domain" description="Flagellar basal-body/hook protein C-terminal" evidence="9">
    <location>
        <begin position="439"/>
        <end position="481"/>
    </location>
</feature>
<evidence type="ECO:0000256" key="5">
    <source>
        <dbReference type="ARBA" id="ARBA00022525"/>
    </source>
</evidence>
<dbReference type="InterPro" id="IPR053927">
    <property type="entry name" value="FlgK_helical"/>
</dbReference>
<name>A0ABR5ML52_9BACI</name>
<gene>
    <name evidence="11" type="primary">flgK</name>
    <name evidence="11" type="ORF">AFL42_05365</name>
</gene>
<dbReference type="PANTHER" id="PTHR30033">
    <property type="entry name" value="FLAGELLAR HOOK-ASSOCIATED PROTEIN 1"/>
    <property type="match status" value="1"/>
</dbReference>